<dbReference type="PANTHER" id="PTHR23501:SF197">
    <property type="entry name" value="COMD"/>
    <property type="match status" value="1"/>
</dbReference>
<name>A0A7W6GE11_9HYPH</name>
<dbReference type="PANTHER" id="PTHR23501">
    <property type="entry name" value="MAJOR FACILITATOR SUPERFAMILY"/>
    <property type="match status" value="1"/>
</dbReference>
<feature type="transmembrane region" description="Helical" evidence="7">
    <location>
        <begin position="155"/>
        <end position="175"/>
    </location>
</feature>
<dbReference type="EMBL" id="JACIDR010000001">
    <property type="protein sequence ID" value="MBB3971720.1"/>
    <property type="molecule type" value="Genomic_DNA"/>
</dbReference>
<dbReference type="Pfam" id="PF07690">
    <property type="entry name" value="MFS_1"/>
    <property type="match status" value="1"/>
</dbReference>
<dbReference type="InterPro" id="IPR020846">
    <property type="entry name" value="MFS_dom"/>
</dbReference>
<feature type="transmembrane region" description="Helical" evidence="7">
    <location>
        <begin position="94"/>
        <end position="118"/>
    </location>
</feature>
<evidence type="ECO:0000256" key="7">
    <source>
        <dbReference type="SAM" id="Phobius"/>
    </source>
</evidence>
<feature type="transmembrane region" description="Helical" evidence="7">
    <location>
        <begin position="380"/>
        <end position="403"/>
    </location>
</feature>
<dbReference type="FunFam" id="1.20.1720.10:FF:000004">
    <property type="entry name" value="EmrB/QacA family drug resistance transporter"/>
    <property type="match status" value="1"/>
</dbReference>
<evidence type="ECO:0000313" key="10">
    <source>
        <dbReference type="Proteomes" id="UP000528964"/>
    </source>
</evidence>
<dbReference type="PRINTS" id="PR01036">
    <property type="entry name" value="TCRTETB"/>
</dbReference>
<evidence type="ECO:0000256" key="2">
    <source>
        <dbReference type="ARBA" id="ARBA00022448"/>
    </source>
</evidence>
<feature type="domain" description="Major facilitator superfamily (MFS) profile" evidence="8">
    <location>
        <begin position="28"/>
        <end position="478"/>
    </location>
</feature>
<dbReference type="GO" id="GO:0022857">
    <property type="term" value="F:transmembrane transporter activity"/>
    <property type="evidence" value="ECO:0007669"/>
    <property type="project" value="InterPro"/>
</dbReference>
<dbReference type="InterPro" id="IPR036259">
    <property type="entry name" value="MFS_trans_sf"/>
</dbReference>
<feature type="transmembrane region" description="Helical" evidence="7">
    <location>
        <begin position="241"/>
        <end position="260"/>
    </location>
</feature>
<keyword evidence="5 7" id="KW-1133">Transmembrane helix</keyword>
<dbReference type="Gene3D" id="1.20.1720.10">
    <property type="entry name" value="Multidrug resistance protein D"/>
    <property type="match status" value="1"/>
</dbReference>
<sequence>MRPAATASRPAREAASETPLTEARKRQIVVGVLVAMLLAALDQTIVAPAMTTIGQSLGYIEYLPWVISAYFVTATAVTPLYGKLADIHGRRTMMVLAVVIFVVASVLCALASTLWALILARALQGLGGGGLIALAQTIMGDLVPPKQRAKYAAQISAVWATASVLGPLVGGVFAQHLHWSLVFWINLPLGVAALWVMNAPLKDLPFHRHPHRLDAPGAALVVLGTSIAMLALSIGRQGGDWFSPTVLALTGASLLSWLLFGVRLKTFAEPLIPIEVLRDRVVLCGTLTVAMGMASFVGLAAIAPIYFEVQNQVSPDVAALGLIGMAAGSVSGAALTGRSIPKLVHYRRPALFGLALSAAALAALAATIEMRSFALADGLLFLFGLGLGPIFPTVTVSVQNAVARRDLGAATGLLAFLRSLGSAFGVAILGAIVLGAGGEGVTAAGLDIDPSDFRLAFIAALIATLIGLGCLAAMPERPLRDTIEPHVSGD</sequence>
<comment type="caution">
    <text evidence="9">The sequence shown here is derived from an EMBL/GenBank/DDBJ whole genome shotgun (WGS) entry which is preliminary data.</text>
</comment>
<feature type="transmembrane region" description="Helical" evidence="7">
    <location>
        <begin position="28"/>
        <end position="50"/>
    </location>
</feature>
<dbReference type="AlphaFoldDB" id="A0A7W6GE11"/>
<feature type="transmembrane region" description="Helical" evidence="7">
    <location>
        <begin position="318"/>
        <end position="337"/>
    </location>
</feature>
<proteinExistence type="predicted"/>
<evidence type="ECO:0000313" key="9">
    <source>
        <dbReference type="EMBL" id="MBB3971720.1"/>
    </source>
</evidence>
<feature type="transmembrane region" description="Helical" evidence="7">
    <location>
        <begin position="181"/>
        <end position="201"/>
    </location>
</feature>
<feature type="transmembrane region" description="Helical" evidence="7">
    <location>
        <begin position="415"/>
        <end position="435"/>
    </location>
</feature>
<feature type="transmembrane region" description="Helical" evidence="7">
    <location>
        <begin position="281"/>
        <end position="306"/>
    </location>
</feature>
<evidence type="ECO:0000259" key="8">
    <source>
        <dbReference type="PROSITE" id="PS50850"/>
    </source>
</evidence>
<organism evidence="9 10">
    <name type="scientific">Hansschlegelia beijingensis</name>
    <dbReference type="NCBI Taxonomy" id="1133344"/>
    <lineage>
        <taxon>Bacteria</taxon>
        <taxon>Pseudomonadati</taxon>
        <taxon>Pseudomonadota</taxon>
        <taxon>Alphaproteobacteria</taxon>
        <taxon>Hyphomicrobiales</taxon>
        <taxon>Methylopilaceae</taxon>
        <taxon>Hansschlegelia</taxon>
    </lineage>
</organism>
<dbReference type="GO" id="GO:0005886">
    <property type="term" value="C:plasma membrane"/>
    <property type="evidence" value="ECO:0007669"/>
    <property type="project" value="UniProtKB-SubCell"/>
</dbReference>
<keyword evidence="3" id="KW-1003">Cell membrane</keyword>
<evidence type="ECO:0000256" key="5">
    <source>
        <dbReference type="ARBA" id="ARBA00022989"/>
    </source>
</evidence>
<accession>A0A7W6GE11</accession>
<evidence type="ECO:0000256" key="1">
    <source>
        <dbReference type="ARBA" id="ARBA00004651"/>
    </source>
</evidence>
<dbReference type="PROSITE" id="PS50850">
    <property type="entry name" value="MFS"/>
    <property type="match status" value="1"/>
</dbReference>
<feature type="transmembrane region" description="Helical" evidence="7">
    <location>
        <begin position="455"/>
        <end position="474"/>
    </location>
</feature>
<comment type="subcellular location">
    <subcellularLocation>
        <location evidence="1">Cell membrane</location>
        <topology evidence="1">Multi-pass membrane protein</topology>
    </subcellularLocation>
</comment>
<dbReference type="RefSeq" id="WP_246397906.1">
    <property type="nucleotide sequence ID" value="NZ_JACIDR010000001.1"/>
</dbReference>
<dbReference type="SUPFAM" id="SSF103473">
    <property type="entry name" value="MFS general substrate transporter"/>
    <property type="match status" value="1"/>
</dbReference>
<protein>
    <submittedName>
        <fullName evidence="9">EmrB/QacA subfamily drug resistance transporter</fullName>
    </submittedName>
</protein>
<feature type="transmembrane region" description="Helical" evidence="7">
    <location>
        <begin position="349"/>
        <end position="368"/>
    </location>
</feature>
<feature type="transmembrane region" description="Helical" evidence="7">
    <location>
        <begin position="62"/>
        <end position="82"/>
    </location>
</feature>
<keyword evidence="10" id="KW-1185">Reference proteome</keyword>
<evidence type="ECO:0000256" key="6">
    <source>
        <dbReference type="ARBA" id="ARBA00023136"/>
    </source>
</evidence>
<evidence type="ECO:0000256" key="3">
    <source>
        <dbReference type="ARBA" id="ARBA00022475"/>
    </source>
</evidence>
<dbReference type="Proteomes" id="UP000528964">
    <property type="component" value="Unassembled WGS sequence"/>
</dbReference>
<keyword evidence="6 7" id="KW-0472">Membrane</keyword>
<dbReference type="InterPro" id="IPR011701">
    <property type="entry name" value="MFS"/>
</dbReference>
<keyword evidence="4 7" id="KW-0812">Transmembrane</keyword>
<evidence type="ECO:0000256" key="4">
    <source>
        <dbReference type="ARBA" id="ARBA00022692"/>
    </source>
</evidence>
<dbReference type="Gene3D" id="1.20.1250.20">
    <property type="entry name" value="MFS general substrate transporter like domains"/>
    <property type="match status" value="1"/>
</dbReference>
<gene>
    <name evidence="9" type="ORF">GGR24_000353</name>
</gene>
<keyword evidence="2" id="KW-0813">Transport</keyword>
<feature type="transmembrane region" description="Helical" evidence="7">
    <location>
        <begin position="213"/>
        <end position="235"/>
    </location>
</feature>
<feature type="transmembrane region" description="Helical" evidence="7">
    <location>
        <begin position="124"/>
        <end position="143"/>
    </location>
</feature>
<reference evidence="9 10" key="1">
    <citation type="submission" date="2020-08" db="EMBL/GenBank/DDBJ databases">
        <title>Genomic Encyclopedia of Type Strains, Phase IV (KMG-IV): sequencing the most valuable type-strain genomes for metagenomic binning, comparative biology and taxonomic classification.</title>
        <authorList>
            <person name="Goeker M."/>
        </authorList>
    </citation>
    <scope>NUCLEOTIDE SEQUENCE [LARGE SCALE GENOMIC DNA]</scope>
    <source>
        <strain evidence="9 10">DSM 25481</strain>
    </source>
</reference>